<proteinExistence type="predicted"/>
<protein>
    <submittedName>
        <fullName evidence="2">Uncharacterized protein</fullName>
    </submittedName>
</protein>
<sequence>MSIGNIREVNWSAVAVGWVVALVVGFVLALVFGLIGLAAAGGAAEEATGEEIGAGSFLLSLVIGFLSYLAGGYVAGRRAGVAGPLHGTMTAVFGLAVAVVLAIILLVIALLFLEGEMPRTPGVLGIASGSFLAGVVAFLVNLAGGYLGGRLSGAQERRPERPSRVR</sequence>
<dbReference type="RefSeq" id="WP_172620851.1">
    <property type="nucleotide sequence ID" value="NZ_AP019791.1"/>
</dbReference>
<feature type="transmembrane region" description="Helical" evidence="1">
    <location>
        <begin position="125"/>
        <end position="148"/>
    </location>
</feature>
<gene>
    <name evidence="2" type="ORF">RxyAA322_25650</name>
</gene>
<keyword evidence="1" id="KW-1133">Transmembrane helix</keyword>
<keyword evidence="3" id="KW-1185">Reference proteome</keyword>
<keyword evidence="1" id="KW-0812">Transmembrane</keyword>
<feature type="transmembrane region" description="Helical" evidence="1">
    <location>
        <begin position="88"/>
        <end position="113"/>
    </location>
</feature>
<feature type="transmembrane region" description="Helical" evidence="1">
    <location>
        <begin position="52"/>
        <end position="76"/>
    </location>
</feature>
<evidence type="ECO:0000313" key="3">
    <source>
        <dbReference type="Proteomes" id="UP000318065"/>
    </source>
</evidence>
<evidence type="ECO:0000313" key="2">
    <source>
        <dbReference type="EMBL" id="BBL80711.1"/>
    </source>
</evidence>
<reference evidence="2" key="1">
    <citation type="journal article" date="2019" name="Microbiol. Resour. Announc.">
        <title>Complete Genome Sequence of Rubrobacter xylanophilus Strain AA3-22, Isolated from Arima Onsen in Japan.</title>
        <authorList>
            <person name="Tomariguchi N."/>
            <person name="Miyazaki K."/>
        </authorList>
    </citation>
    <scope>NUCLEOTIDE SEQUENCE [LARGE SCALE GENOMIC DNA]</scope>
    <source>
        <strain evidence="2">AA3-22</strain>
    </source>
</reference>
<organism evidence="2 3">
    <name type="scientific">Rubrobacter xylanophilus</name>
    <dbReference type="NCBI Taxonomy" id="49319"/>
    <lineage>
        <taxon>Bacteria</taxon>
        <taxon>Bacillati</taxon>
        <taxon>Actinomycetota</taxon>
        <taxon>Rubrobacteria</taxon>
        <taxon>Rubrobacterales</taxon>
        <taxon>Rubrobacteraceae</taxon>
        <taxon>Rubrobacter</taxon>
    </lineage>
</organism>
<keyword evidence="1" id="KW-0472">Membrane</keyword>
<accession>A0A510HL05</accession>
<dbReference type="AlphaFoldDB" id="A0A510HL05"/>
<dbReference type="EMBL" id="AP019791">
    <property type="protein sequence ID" value="BBL80711.1"/>
    <property type="molecule type" value="Genomic_DNA"/>
</dbReference>
<name>A0A510HL05_9ACTN</name>
<feature type="transmembrane region" description="Helical" evidence="1">
    <location>
        <begin position="12"/>
        <end position="40"/>
    </location>
</feature>
<dbReference type="Proteomes" id="UP000318065">
    <property type="component" value="Chromosome"/>
</dbReference>
<evidence type="ECO:0000256" key="1">
    <source>
        <dbReference type="SAM" id="Phobius"/>
    </source>
</evidence>